<dbReference type="InterPro" id="IPR032710">
    <property type="entry name" value="NTF2-like_dom_sf"/>
</dbReference>
<dbReference type="SUPFAM" id="SSF54427">
    <property type="entry name" value="NTF2-like"/>
    <property type="match status" value="2"/>
</dbReference>
<proteinExistence type="predicted"/>
<evidence type="ECO:0000313" key="2">
    <source>
        <dbReference type="EMBL" id="PJJ81600.1"/>
    </source>
</evidence>
<protein>
    <submittedName>
        <fullName evidence="2">Putative SnoaL-like aldol condensation-catalyzing enzyme</fullName>
    </submittedName>
</protein>
<dbReference type="InterPro" id="IPR037401">
    <property type="entry name" value="SnoaL-like"/>
</dbReference>
<dbReference type="RefSeq" id="WP_100388265.1">
    <property type="nucleotide sequence ID" value="NZ_BMZU01000001.1"/>
</dbReference>
<organism evidence="2 3">
    <name type="scientific">Salinibacterium amurskyense</name>
    <dbReference type="NCBI Taxonomy" id="205941"/>
    <lineage>
        <taxon>Bacteria</taxon>
        <taxon>Bacillati</taxon>
        <taxon>Actinomycetota</taxon>
        <taxon>Actinomycetes</taxon>
        <taxon>Micrococcales</taxon>
        <taxon>Microbacteriaceae</taxon>
        <taxon>Salinibacterium</taxon>
    </lineage>
</organism>
<keyword evidence="3" id="KW-1185">Reference proteome</keyword>
<dbReference type="EMBL" id="PGFH01000001">
    <property type="protein sequence ID" value="PJJ81600.1"/>
    <property type="molecule type" value="Genomic_DNA"/>
</dbReference>
<dbReference type="OrthoDB" id="129343at2"/>
<evidence type="ECO:0000313" key="3">
    <source>
        <dbReference type="Proteomes" id="UP000231742"/>
    </source>
</evidence>
<dbReference type="AlphaFoldDB" id="A0A2M9D7G7"/>
<dbReference type="Proteomes" id="UP000231742">
    <property type="component" value="Unassembled WGS sequence"/>
</dbReference>
<gene>
    <name evidence="2" type="ORF">CLV85_0777</name>
</gene>
<feature type="domain" description="SnoaL-like" evidence="1">
    <location>
        <begin position="13"/>
        <end position="107"/>
    </location>
</feature>
<accession>A0A2M9D7G7</accession>
<sequence length="254" mass="28066">MGQRLDNAKAIYLEGIRDGDYEVAVNKYVGQRYTQHSTPVRDGKDGFIEFFADFIDRNPIRDIEIIRGFEDGHFVFVQAHQKLNNGEFAYVTADIFDTDDDAKIVEHWDMIAEVEPTSVSGRTPIDGPTEVTDLDKTEVNKHLVSEFAAKVLVGADLALTSTYVHADLAQHDARIADGLDAFVSYATANGLVYKQIHKVIGSGNFVAVLAEAEIAGTATALIDLYRVENGLIAEHWVVSEEITDPSTWVNSGKF</sequence>
<dbReference type="Gene3D" id="3.10.450.50">
    <property type="match status" value="2"/>
</dbReference>
<name>A0A2M9D7G7_9MICO</name>
<comment type="caution">
    <text evidence="2">The sequence shown here is derived from an EMBL/GenBank/DDBJ whole genome shotgun (WGS) entry which is preliminary data.</text>
</comment>
<reference evidence="2 3" key="1">
    <citation type="submission" date="2017-11" db="EMBL/GenBank/DDBJ databases">
        <title>Genomic Encyclopedia of Archaeal and Bacterial Type Strains, Phase II (KMG-II): From Individual Species to Whole Genera.</title>
        <authorList>
            <person name="Goeker M."/>
        </authorList>
    </citation>
    <scope>NUCLEOTIDE SEQUENCE [LARGE SCALE GENOMIC DNA]</scope>
    <source>
        <strain evidence="2 3">DSM 16400</strain>
    </source>
</reference>
<evidence type="ECO:0000259" key="1">
    <source>
        <dbReference type="Pfam" id="PF12680"/>
    </source>
</evidence>
<dbReference type="Pfam" id="PF12680">
    <property type="entry name" value="SnoaL_2"/>
    <property type="match status" value="1"/>
</dbReference>